<name>A0A0F9P7J5_9ZZZZ</name>
<gene>
    <name evidence="1" type="ORF">LCGC14_1172440</name>
</gene>
<proteinExistence type="predicted"/>
<protein>
    <submittedName>
        <fullName evidence="1">Uncharacterized protein</fullName>
    </submittedName>
</protein>
<accession>A0A0F9P7J5</accession>
<dbReference type="EMBL" id="LAZR01005804">
    <property type="protein sequence ID" value="KKM97010.1"/>
    <property type="molecule type" value="Genomic_DNA"/>
</dbReference>
<comment type="caution">
    <text evidence="1">The sequence shown here is derived from an EMBL/GenBank/DDBJ whole genome shotgun (WGS) entry which is preliminary data.</text>
</comment>
<evidence type="ECO:0000313" key="1">
    <source>
        <dbReference type="EMBL" id="KKM97010.1"/>
    </source>
</evidence>
<sequence length="113" mass="12633">MEIKTRGLLMTAFEAVMALEQTRSAVNSDNLQEAKSRFSDYLATLNRMMKDCTDGKRDLDYVVSESPFAWSYEPWLTAMKEDVTTIKGEMESGASLIATLLEDCGCKCALKES</sequence>
<organism evidence="1">
    <name type="scientific">marine sediment metagenome</name>
    <dbReference type="NCBI Taxonomy" id="412755"/>
    <lineage>
        <taxon>unclassified sequences</taxon>
        <taxon>metagenomes</taxon>
        <taxon>ecological metagenomes</taxon>
    </lineage>
</organism>
<dbReference type="AlphaFoldDB" id="A0A0F9P7J5"/>
<reference evidence="1" key="1">
    <citation type="journal article" date="2015" name="Nature">
        <title>Complex archaea that bridge the gap between prokaryotes and eukaryotes.</title>
        <authorList>
            <person name="Spang A."/>
            <person name="Saw J.H."/>
            <person name="Jorgensen S.L."/>
            <person name="Zaremba-Niedzwiedzka K."/>
            <person name="Martijn J."/>
            <person name="Lind A.E."/>
            <person name="van Eijk R."/>
            <person name="Schleper C."/>
            <person name="Guy L."/>
            <person name="Ettema T.J."/>
        </authorList>
    </citation>
    <scope>NUCLEOTIDE SEQUENCE</scope>
</reference>